<reference evidence="1 2" key="1">
    <citation type="submission" date="2017-02" db="EMBL/GenBank/DDBJ databases">
        <title>Streptomyces pactum ACT12 Genome sequencing and assembly.</title>
        <authorList>
            <person name="Xue Q."/>
            <person name="Yan X."/>
            <person name="Jia L."/>
            <person name="Yan H."/>
        </authorList>
    </citation>
    <scope>NUCLEOTIDE SEQUENCE [LARGE SCALE GENOMIC DNA]</scope>
    <source>
        <strain evidence="1 2">ACT12</strain>
    </source>
</reference>
<gene>
    <name evidence="1" type="ORF">B1H29_31915</name>
</gene>
<evidence type="ECO:0000313" key="2">
    <source>
        <dbReference type="Proteomes" id="UP000189443"/>
    </source>
</evidence>
<dbReference type="Proteomes" id="UP000189443">
    <property type="component" value="Chromosome"/>
</dbReference>
<dbReference type="EMBL" id="CP019724">
    <property type="protein sequence ID" value="AQS70888.1"/>
    <property type="molecule type" value="Genomic_DNA"/>
</dbReference>
<organism evidence="1 2">
    <name type="scientific">Streptomyces pactum</name>
    <dbReference type="NCBI Taxonomy" id="68249"/>
    <lineage>
        <taxon>Bacteria</taxon>
        <taxon>Bacillati</taxon>
        <taxon>Actinomycetota</taxon>
        <taxon>Actinomycetes</taxon>
        <taxon>Kitasatosporales</taxon>
        <taxon>Streptomycetaceae</taxon>
        <taxon>Streptomyces</taxon>
    </lineage>
</organism>
<name>A0A1S6JGK3_9ACTN</name>
<keyword evidence="2" id="KW-1185">Reference proteome</keyword>
<accession>A0A1S6JGK3</accession>
<dbReference type="AlphaFoldDB" id="A0A1S6JGK3"/>
<evidence type="ECO:0000313" key="1">
    <source>
        <dbReference type="EMBL" id="AQS70888.1"/>
    </source>
</evidence>
<sequence length="133" mass="14856">MELHVALSLRLDAIEAYRLAHAYRAEVITAVAEEAERRLQVGASRTVRKDAVLRFLRLEASVARAAATEEKSSRTTADATPEAYDGELAMLRGLVRTLRVVVRPDDADVNEVRRLLHQHVADETAARQEVRRG</sequence>
<dbReference type="KEGG" id="spac:B1H29_31915"/>
<protein>
    <submittedName>
        <fullName evidence="1">Uncharacterized protein</fullName>
    </submittedName>
</protein>
<proteinExistence type="predicted"/>